<proteinExistence type="predicted"/>
<comment type="caution">
    <text evidence="9">The sequence shown here is derived from an EMBL/GenBank/DDBJ whole genome shotgun (WGS) entry which is preliminary data.</text>
</comment>
<keyword evidence="2" id="KW-1003">Cell membrane</keyword>
<keyword evidence="10" id="KW-1185">Reference proteome</keyword>
<evidence type="ECO:0000259" key="7">
    <source>
        <dbReference type="Pfam" id="PF02687"/>
    </source>
</evidence>
<evidence type="ECO:0000256" key="5">
    <source>
        <dbReference type="ARBA" id="ARBA00023136"/>
    </source>
</evidence>
<dbReference type="PANTHER" id="PTHR30572:SF18">
    <property type="entry name" value="ABC-TYPE MACROLIDE FAMILY EXPORT SYSTEM PERMEASE COMPONENT 2"/>
    <property type="match status" value="1"/>
</dbReference>
<feature type="transmembrane region" description="Helical" evidence="6">
    <location>
        <begin position="739"/>
        <end position="761"/>
    </location>
</feature>
<evidence type="ECO:0000256" key="3">
    <source>
        <dbReference type="ARBA" id="ARBA00022692"/>
    </source>
</evidence>
<dbReference type="InterPro" id="IPR025857">
    <property type="entry name" value="MacB_PCD"/>
</dbReference>
<feature type="transmembrane region" description="Helical" evidence="6">
    <location>
        <begin position="21"/>
        <end position="40"/>
    </location>
</feature>
<evidence type="ECO:0000256" key="6">
    <source>
        <dbReference type="SAM" id="Phobius"/>
    </source>
</evidence>
<dbReference type="Proteomes" id="UP000644010">
    <property type="component" value="Unassembled WGS sequence"/>
</dbReference>
<feature type="transmembrane region" description="Helical" evidence="6">
    <location>
        <begin position="412"/>
        <end position="436"/>
    </location>
</feature>
<protein>
    <submittedName>
        <fullName evidence="9">ABC transporter permease</fullName>
    </submittedName>
</protein>
<evidence type="ECO:0000256" key="2">
    <source>
        <dbReference type="ARBA" id="ARBA00022475"/>
    </source>
</evidence>
<comment type="subcellular location">
    <subcellularLocation>
        <location evidence="1">Cell membrane</location>
        <topology evidence="1">Multi-pass membrane protein</topology>
    </subcellularLocation>
</comment>
<feature type="transmembrane region" description="Helical" evidence="6">
    <location>
        <begin position="333"/>
        <end position="361"/>
    </location>
</feature>
<evidence type="ECO:0000313" key="9">
    <source>
        <dbReference type="EMBL" id="MBC5643589.1"/>
    </source>
</evidence>
<dbReference type="EMBL" id="JACOOI010000011">
    <property type="protein sequence ID" value="MBC5643589.1"/>
    <property type="molecule type" value="Genomic_DNA"/>
</dbReference>
<evidence type="ECO:0000313" key="10">
    <source>
        <dbReference type="Proteomes" id="UP000644010"/>
    </source>
</evidence>
<evidence type="ECO:0000259" key="8">
    <source>
        <dbReference type="Pfam" id="PF12704"/>
    </source>
</evidence>
<feature type="domain" description="ABC3 transporter permease C-terminal" evidence="7">
    <location>
        <begin position="658"/>
        <end position="771"/>
    </location>
</feature>
<accession>A0ABR7E1G3</accession>
<dbReference type="PANTHER" id="PTHR30572">
    <property type="entry name" value="MEMBRANE COMPONENT OF TRANSPORTER-RELATED"/>
    <property type="match status" value="1"/>
</dbReference>
<feature type="domain" description="MacB-like periplasmic core" evidence="8">
    <location>
        <begin position="19"/>
        <end position="241"/>
    </location>
</feature>
<dbReference type="InterPro" id="IPR050250">
    <property type="entry name" value="Macrolide_Exporter_MacB"/>
</dbReference>
<organism evidence="9 10">
    <name type="scientific">Parabacteroides segnis</name>
    <dbReference type="NCBI Taxonomy" id="2763058"/>
    <lineage>
        <taxon>Bacteria</taxon>
        <taxon>Pseudomonadati</taxon>
        <taxon>Bacteroidota</taxon>
        <taxon>Bacteroidia</taxon>
        <taxon>Bacteroidales</taxon>
        <taxon>Tannerellaceae</taxon>
        <taxon>Parabacteroides</taxon>
    </lineage>
</organism>
<dbReference type="RefSeq" id="WP_186959555.1">
    <property type="nucleotide sequence ID" value="NZ_JACOOI010000011.1"/>
</dbReference>
<keyword evidence="3 6" id="KW-0812">Transmembrane</keyword>
<feature type="transmembrane region" description="Helical" evidence="6">
    <location>
        <begin position="367"/>
        <end position="391"/>
    </location>
</feature>
<feature type="transmembrane region" description="Helical" evidence="6">
    <location>
        <begin position="289"/>
        <end position="312"/>
    </location>
</feature>
<evidence type="ECO:0000256" key="4">
    <source>
        <dbReference type="ARBA" id="ARBA00022989"/>
    </source>
</evidence>
<dbReference type="InterPro" id="IPR003838">
    <property type="entry name" value="ABC3_permease_C"/>
</dbReference>
<dbReference type="Pfam" id="PF02687">
    <property type="entry name" value="FtsX"/>
    <property type="match status" value="1"/>
</dbReference>
<gene>
    <name evidence="9" type="ORF">H8S77_11895</name>
</gene>
<reference evidence="9 10" key="1">
    <citation type="submission" date="2020-08" db="EMBL/GenBank/DDBJ databases">
        <title>Genome public.</title>
        <authorList>
            <person name="Liu C."/>
            <person name="Sun Q."/>
        </authorList>
    </citation>
    <scope>NUCLEOTIDE SEQUENCE [LARGE SCALE GENOMIC DNA]</scope>
    <source>
        <strain evidence="9 10">BX2</strain>
    </source>
</reference>
<name>A0ABR7E1G3_9BACT</name>
<feature type="transmembrane region" description="Helical" evidence="6">
    <location>
        <begin position="656"/>
        <end position="677"/>
    </location>
</feature>
<evidence type="ECO:0000256" key="1">
    <source>
        <dbReference type="ARBA" id="ARBA00004651"/>
    </source>
</evidence>
<sequence length="778" mass="87567">MKAIFRNFLVTLRRFRLASALNILGLSVAFAAFIVIMIQVRHEQTFDTCYKKSGRIYRVESTLIPTESNLSSRETYTAFCARPLIEMLLPSVPQVESYAIMYGGSSEIYAKYETEEGESRGIMIPVRKTSDGFTDVFTPEIIEGTAVSLSEPGKALLPESLARKMFGQTSPIDRIVTLPDGTFFIIGAVYKDFPENTSLVNDVKINLAEEYKNDWTDWALTLFVTLAPETSPEEAATQLTDFFGKTGMGKQMGFTHEVSFRLTPIEEIYYHHDISLDIAPKGNRMITNLLLSIALLIIAIASANFLNFSAALTPARIKSIQIRKILGESTAKLCFALIFEAVGICLLSFLLALCWVGGFGLLKNTDILLPAFFLAGTVGIVTGIYPAFYMTSFRPALILKGTFGMSPAGRKLRIVLTGFQFLISTGLITAAFFIWLQNRHMYSMESIMNNSRIATVTLDKEIMSGQGELLIEKLKSASSVSDVTSSDWPVGFLDYYLYTYSKSPEGEDIMYYFIPVSPNFTEVMGLDIIEGRSFDKTDKTSQEEKLILNELAARQFNVKPGDKFANGSQVIGIIRNFHFMNLRKKIEPMALSSKQDQNTTLQPTLYIHITGDTHTAVKQIKAGIAAIDPLYPVDVQFYDRQFEQTYQKERDTSAQITLFSLLAVIISLMGVFGLVTFETQYRRKEIGIRKIMGATVTEILIIFYKKFAWIVFACFLLAVPVVWYGVNKWLQAFTYRIPLYWWVFVLSLFIVMVITFVTVTLQSWRTATSNPVYSLKSE</sequence>
<dbReference type="Pfam" id="PF12704">
    <property type="entry name" value="MacB_PCD"/>
    <property type="match status" value="1"/>
</dbReference>
<feature type="transmembrane region" description="Helical" evidence="6">
    <location>
        <begin position="707"/>
        <end position="727"/>
    </location>
</feature>
<keyword evidence="4 6" id="KW-1133">Transmembrane helix</keyword>
<keyword evidence="5 6" id="KW-0472">Membrane</keyword>